<organism evidence="3 4">
    <name type="scientific">Takifugu rubripes</name>
    <name type="common">Japanese pufferfish</name>
    <name type="synonym">Fugu rubripes</name>
    <dbReference type="NCBI Taxonomy" id="31033"/>
    <lineage>
        <taxon>Eukaryota</taxon>
        <taxon>Metazoa</taxon>
        <taxon>Chordata</taxon>
        <taxon>Craniata</taxon>
        <taxon>Vertebrata</taxon>
        <taxon>Euteleostomi</taxon>
        <taxon>Actinopterygii</taxon>
        <taxon>Neopterygii</taxon>
        <taxon>Teleostei</taxon>
        <taxon>Neoteleostei</taxon>
        <taxon>Acanthomorphata</taxon>
        <taxon>Eupercaria</taxon>
        <taxon>Tetraodontiformes</taxon>
        <taxon>Tetradontoidea</taxon>
        <taxon>Tetraodontidae</taxon>
        <taxon>Takifugu</taxon>
    </lineage>
</organism>
<proteinExistence type="inferred from homology"/>
<dbReference type="GeneID" id="101076518"/>
<dbReference type="SUPFAM" id="SSF52833">
    <property type="entry name" value="Thioredoxin-like"/>
    <property type="match status" value="1"/>
</dbReference>
<dbReference type="Gene3D" id="3.40.30.10">
    <property type="entry name" value="Glutaredoxin"/>
    <property type="match status" value="1"/>
</dbReference>
<dbReference type="AlphaFoldDB" id="A0A3B5KTB6"/>
<dbReference type="InParanoid" id="A0A3B5KTB6"/>
<sequence>MTVTLFYASVSGNQEVKKQQQRIMMVLDGCNIPYNLVDICQSNEDKELMRKLVGDSKALPPQICNGNDYCGDFKAFENAVEMETLKQFLKLQ</sequence>
<evidence type="ECO:0000256" key="2">
    <source>
        <dbReference type="PIRNR" id="PIRNR008142"/>
    </source>
</evidence>
<gene>
    <name evidence="3" type="primary">zgc:153284</name>
</gene>
<dbReference type="OrthoDB" id="9932926at2759"/>
<protein>
    <recommendedName>
        <fullName evidence="2">SH3 domain-binding glutamic acid-rich-like protein</fullName>
    </recommendedName>
</protein>
<dbReference type="PANTHER" id="PTHR12232:SF15">
    <property type="entry name" value="SH3 DOMAIN-BINDING GLUTAMIC ACID-RICH PROTEIN HOMOLOG"/>
    <property type="match status" value="1"/>
</dbReference>
<evidence type="ECO:0000313" key="3">
    <source>
        <dbReference type="Ensembl" id="ENSTRUP00000056542.1"/>
    </source>
</evidence>
<reference evidence="3" key="2">
    <citation type="submission" date="2025-08" db="UniProtKB">
        <authorList>
            <consortium name="Ensembl"/>
        </authorList>
    </citation>
    <scope>IDENTIFICATION</scope>
</reference>
<keyword evidence="4" id="KW-1185">Reference proteome</keyword>
<dbReference type="InterPro" id="IPR036249">
    <property type="entry name" value="Thioredoxin-like_sf"/>
</dbReference>
<dbReference type="Proteomes" id="UP000005226">
    <property type="component" value="Chromosome 16"/>
</dbReference>
<dbReference type="KEGG" id="tru:101076518"/>
<reference evidence="3 4" key="1">
    <citation type="journal article" date="2011" name="Genome Biol. Evol.">
        <title>Integration of the genetic map and genome assembly of fugu facilitates insights into distinct features of genome evolution in teleosts and mammals.</title>
        <authorList>
            <person name="Kai W."/>
            <person name="Kikuchi K."/>
            <person name="Tohari S."/>
            <person name="Chew A.K."/>
            <person name="Tay A."/>
            <person name="Fujiwara A."/>
            <person name="Hosoya S."/>
            <person name="Suetake H."/>
            <person name="Naruse K."/>
            <person name="Brenner S."/>
            <person name="Suzuki Y."/>
            <person name="Venkatesh B."/>
        </authorList>
    </citation>
    <scope>NUCLEOTIDE SEQUENCE [LARGE SCALE GENOMIC DNA]</scope>
</reference>
<dbReference type="InterPro" id="IPR051033">
    <property type="entry name" value="SH3BGR"/>
</dbReference>
<reference evidence="3" key="3">
    <citation type="submission" date="2025-09" db="UniProtKB">
        <authorList>
            <consortium name="Ensembl"/>
        </authorList>
    </citation>
    <scope>IDENTIFICATION</scope>
</reference>
<dbReference type="Ensembl" id="ENSTRUT00000050038.2">
    <property type="protein sequence ID" value="ENSTRUP00000056542.1"/>
    <property type="gene ID" value="ENSTRUG00000019648.2"/>
</dbReference>
<dbReference type="PANTHER" id="PTHR12232">
    <property type="entry name" value="SH3 DOMAIN-BINDING GLUTAMIC ACID-RICH-LIKE PROTEIN"/>
    <property type="match status" value="1"/>
</dbReference>
<dbReference type="PIRSF" id="PIRSF008142">
    <property type="entry name" value="SH3-bind_E-rich_L"/>
    <property type="match status" value="1"/>
</dbReference>
<comment type="similarity">
    <text evidence="1 2">Belongs to the SH3BGR family.</text>
</comment>
<evidence type="ECO:0000313" key="4">
    <source>
        <dbReference type="Proteomes" id="UP000005226"/>
    </source>
</evidence>
<evidence type="ECO:0000256" key="1">
    <source>
        <dbReference type="ARBA" id="ARBA00007764"/>
    </source>
</evidence>
<dbReference type="CDD" id="cd03030">
    <property type="entry name" value="GRX_SH3BGR"/>
    <property type="match status" value="1"/>
</dbReference>
<dbReference type="GO" id="GO:0005737">
    <property type="term" value="C:cytoplasm"/>
    <property type="evidence" value="ECO:0007669"/>
    <property type="project" value="TreeGrafter"/>
</dbReference>
<dbReference type="GeneTree" id="ENSGT00940000157260"/>
<accession>A0A3B5KTB6</accession>
<dbReference type="Pfam" id="PF04908">
    <property type="entry name" value="SH3BGR"/>
    <property type="match status" value="1"/>
</dbReference>
<dbReference type="InterPro" id="IPR006993">
    <property type="entry name" value="Glut_rich_SH3-bd"/>
</dbReference>
<name>A0A3B5KTB6_TAKRU</name>
<dbReference type="OMA" id="DEYCGDF"/>